<dbReference type="PROSITE" id="PS00217">
    <property type="entry name" value="SUGAR_TRANSPORT_2"/>
    <property type="match status" value="1"/>
</dbReference>
<feature type="transmembrane region" description="Helical" evidence="14">
    <location>
        <begin position="834"/>
        <end position="852"/>
    </location>
</feature>
<evidence type="ECO:0000256" key="4">
    <source>
        <dbReference type="ARBA" id="ARBA00022692"/>
    </source>
</evidence>
<comment type="caution">
    <text evidence="16">The sequence shown here is derived from an EMBL/GenBank/DDBJ whole genome shotgun (WGS) entry which is preliminary data.</text>
</comment>
<comment type="subunit">
    <text evidence="3">Homodimer.</text>
</comment>
<dbReference type="STRING" id="65357.A0A024GJU3"/>
<feature type="transmembrane region" description="Helical" evidence="14">
    <location>
        <begin position="864"/>
        <end position="883"/>
    </location>
</feature>
<dbReference type="PROSITE" id="PS00216">
    <property type="entry name" value="SUGAR_TRANSPORT_1"/>
    <property type="match status" value="1"/>
</dbReference>
<feature type="transmembrane region" description="Helical" evidence="14">
    <location>
        <begin position="583"/>
        <end position="606"/>
    </location>
</feature>
<gene>
    <name evidence="16" type="ORF">BN9_075420</name>
</gene>
<dbReference type="InterPro" id="IPR008614">
    <property type="entry name" value="FIBP"/>
</dbReference>
<reference evidence="16 17" key="1">
    <citation type="submission" date="2012-05" db="EMBL/GenBank/DDBJ databases">
        <title>Recombination and specialization in a pathogen metapopulation.</title>
        <authorList>
            <person name="Gardiner A."/>
            <person name="Kemen E."/>
            <person name="Schultz-Larsen T."/>
            <person name="MacLean D."/>
            <person name="Van Oosterhout C."/>
            <person name="Jones J.D.G."/>
        </authorList>
    </citation>
    <scope>NUCLEOTIDE SEQUENCE [LARGE SCALE GENOMIC DNA]</scope>
    <source>
        <strain evidence="16 17">Ac Nc2</strain>
    </source>
</reference>
<evidence type="ECO:0000256" key="10">
    <source>
        <dbReference type="ARBA" id="ARBA00044662"/>
    </source>
</evidence>
<dbReference type="Pfam" id="PF05427">
    <property type="entry name" value="FIBP"/>
    <property type="match status" value="1"/>
</dbReference>
<comment type="catalytic activity">
    <reaction evidence="7">
        <text>D-galactose(in) = D-galactose(out)</text>
        <dbReference type="Rhea" id="RHEA:34915"/>
        <dbReference type="ChEBI" id="CHEBI:4139"/>
    </reaction>
    <physiologicalReaction direction="right-to-left" evidence="7">
        <dbReference type="Rhea" id="RHEA:34917"/>
    </physiologicalReaction>
</comment>
<dbReference type="PANTHER" id="PTHR48022">
    <property type="entry name" value="PLASTIDIC GLUCOSE TRANSPORTER 4"/>
    <property type="match status" value="1"/>
</dbReference>
<sequence>MRQVFGAFLTDPIDIDETIFDLWLDGLNVNDTHTSLYKESRLPVAVDAFDRNLLYHDLVDHYRLYDKLEHYLMHPNLLKTQLLFQIPPIKQQYMIERYYSLNGQVARWFLGNQHNTKIQKDLDEISDYSNESLKSCRRQLENLRRIYSAIEDRNFQGISCRMIRDMFGISERLACEYVCVLFLLHARMEIHPRQQTVGILTWTDLLFFAAIIMCHWVPQANELDPVSVALRKDGIWPPLDILRNEMKPVSVRLSAGLDLDPHLSSPLRDLKAHLINDVGSLSSFYRSIMEQIRPTFAQQQLASVSDRIDLIVHGLLVIGAGLSQAKELKSLLYDLNDSVTRFHCDHVSIAGVYLGICMWKVFIKIQECHLTCDQLDTLFTALIDCLSSINVWYLVIKDSRCIPTVQSSMAGGVSIPLQEQGDYGRTEGTRTYAIIVCLFSSLGGIFFGYDQGVTGGVLVMDNFVFDYCVGYGGNTYEQCTSTTKTQPSNWSTFTTMFSATYYMGCILGAGLAGYISNKYGRRISIFTSGLLFCIGTLWVALTPDMSHGVVLAGRFFAGIGVGNSSFALPIFAAECAPKELRGLLSGFMQMTVTIGLLLANIFNYTIDGNDNGWRYSMLAALPFPVIVMGGIFCIPESPRWTYQTKGKEKSRDVLQRLRKTEHVDVELNAIGLQIEHEGSGGSWNDIWVDKSIRKRLLIAMSLQFLQQASGVNPVFTYGGQIFQDISGDGLFSLLLLTIVNCVTTIPALYLVDAFGRRFLLLWGAVGMTIGHAVLATIFTVGCDGNTEDAGCSKGAGIAMMFFTCVYVFSFAIAWGPVPWIYAAEIFPVSVRSKAVSVSTMTNWIIGTMMIWVAKLFPLLNVNGVFYLFMAFTIFSFFFVWVYCPETKGLLLEDIEEVFDGKRPITKAMDGSPKFSNFETPAARV</sequence>
<dbReference type="InterPro" id="IPR005829">
    <property type="entry name" value="Sugar_transporter_CS"/>
</dbReference>
<dbReference type="NCBIfam" id="TIGR00879">
    <property type="entry name" value="SP"/>
    <property type="match status" value="1"/>
</dbReference>
<evidence type="ECO:0000256" key="6">
    <source>
        <dbReference type="ARBA" id="ARBA00023136"/>
    </source>
</evidence>
<evidence type="ECO:0000313" key="16">
    <source>
        <dbReference type="EMBL" id="CCI46599.1"/>
    </source>
</evidence>
<evidence type="ECO:0000256" key="14">
    <source>
        <dbReference type="SAM" id="Phobius"/>
    </source>
</evidence>
<dbReference type="OrthoDB" id="6612291at2759"/>
<dbReference type="EMBL" id="CAIX01000133">
    <property type="protein sequence ID" value="CCI46599.1"/>
    <property type="molecule type" value="Genomic_DNA"/>
</dbReference>
<dbReference type="InterPro" id="IPR036259">
    <property type="entry name" value="MFS_trans_sf"/>
</dbReference>
<dbReference type="GO" id="GO:0005351">
    <property type="term" value="F:carbohydrate:proton symporter activity"/>
    <property type="evidence" value="ECO:0007669"/>
    <property type="project" value="TreeGrafter"/>
</dbReference>
<dbReference type="InterPro" id="IPR020846">
    <property type="entry name" value="MFS_dom"/>
</dbReference>
<evidence type="ECO:0000256" key="2">
    <source>
        <dbReference type="ARBA" id="ARBA00010992"/>
    </source>
</evidence>
<protein>
    <recommendedName>
        <fullName evidence="13">Hexose transporter 1</fullName>
    </recommendedName>
</protein>
<comment type="similarity">
    <text evidence="2">Belongs to the major facilitator superfamily. Sugar transporter (TC 2.A.1.1) family.</text>
</comment>
<comment type="subcellular location">
    <subcellularLocation>
        <location evidence="1">Membrane</location>
        <topology evidence="1">Multi-pass membrane protein</topology>
    </subcellularLocation>
</comment>
<evidence type="ECO:0000313" key="17">
    <source>
        <dbReference type="Proteomes" id="UP000053237"/>
    </source>
</evidence>
<feature type="transmembrane region" description="Helical" evidence="14">
    <location>
        <begin position="378"/>
        <end position="396"/>
    </location>
</feature>
<keyword evidence="4 14" id="KW-0812">Transmembrane</keyword>
<accession>A0A024GJU3</accession>
<feature type="transmembrane region" description="Helical" evidence="14">
    <location>
        <begin position="431"/>
        <end position="449"/>
    </location>
</feature>
<comment type="catalytic activity">
    <reaction evidence="9">
        <text>D-xylose(out) = D-xylose(in)</text>
        <dbReference type="Rhea" id="RHEA:78427"/>
        <dbReference type="ChEBI" id="CHEBI:53455"/>
    </reaction>
    <physiologicalReaction direction="left-to-right" evidence="9">
        <dbReference type="Rhea" id="RHEA:78428"/>
    </physiologicalReaction>
</comment>
<dbReference type="InterPro" id="IPR005828">
    <property type="entry name" value="MFS_sugar_transport-like"/>
</dbReference>
<feature type="transmembrane region" description="Helical" evidence="14">
    <location>
        <begin position="523"/>
        <end position="541"/>
    </location>
</feature>
<evidence type="ECO:0000256" key="9">
    <source>
        <dbReference type="ARBA" id="ARBA00044656"/>
    </source>
</evidence>
<evidence type="ECO:0000256" key="8">
    <source>
        <dbReference type="ARBA" id="ARBA00044648"/>
    </source>
</evidence>
<evidence type="ECO:0000256" key="12">
    <source>
        <dbReference type="ARBA" id="ARBA00044710"/>
    </source>
</evidence>
<proteinExistence type="inferred from homology"/>
<feature type="transmembrane region" description="Helical" evidence="14">
    <location>
        <begin position="798"/>
        <end position="822"/>
    </location>
</feature>
<dbReference type="GO" id="GO:0016020">
    <property type="term" value="C:membrane"/>
    <property type="evidence" value="ECO:0007669"/>
    <property type="project" value="UniProtKB-SubCell"/>
</dbReference>
<feature type="transmembrane region" description="Helical" evidence="14">
    <location>
        <begin position="612"/>
        <end position="634"/>
    </location>
</feature>
<dbReference type="FunFam" id="1.20.1250.20:FF:000129">
    <property type="entry name" value="Major Facilitator Superfamily (MFS)"/>
    <property type="match status" value="1"/>
</dbReference>
<evidence type="ECO:0000256" key="11">
    <source>
        <dbReference type="ARBA" id="ARBA00044668"/>
    </source>
</evidence>
<feature type="transmembrane region" description="Helical" evidence="14">
    <location>
        <begin position="696"/>
        <end position="718"/>
    </location>
</feature>
<feature type="domain" description="Major facilitator superfamily (MFS) profile" evidence="15">
    <location>
        <begin position="436"/>
        <end position="887"/>
    </location>
</feature>
<keyword evidence="5 14" id="KW-1133">Transmembrane helix</keyword>
<dbReference type="Gene3D" id="1.20.1250.20">
    <property type="entry name" value="MFS general substrate transporter like domains"/>
    <property type="match status" value="1"/>
</dbReference>
<dbReference type="Pfam" id="PF00083">
    <property type="entry name" value="Sugar_tr"/>
    <property type="match status" value="1"/>
</dbReference>
<dbReference type="InParanoid" id="A0A024GJU3"/>
<dbReference type="PRINTS" id="PR00171">
    <property type="entry name" value="SUGRTRNSPORT"/>
</dbReference>
<dbReference type="PANTHER" id="PTHR48022:SF2">
    <property type="entry name" value="PLASTIDIC GLUCOSE TRANSPORTER 4"/>
    <property type="match status" value="1"/>
</dbReference>
<feature type="transmembrane region" description="Helical" evidence="14">
    <location>
        <begin position="730"/>
        <end position="751"/>
    </location>
</feature>
<evidence type="ECO:0000256" key="5">
    <source>
        <dbReference type="ARBA" id="ARBA00022989"/>
    </source>
</evidence>
<comment type="catalytic activity">
    <reaction evidence="8">
        <text>D-glucose(out) = D-glucose(in)</text>
        <dbReference type="Rhea" id="RHEA:60376"/>
        <dbReference type="ChEBI" id="CHEBI:4167"/>
    </reaction>
    <physiologicalReaction direction="left-to-right" evidence="8">
        <dbReference type="Rhea" id="RHEA:60377"/>
    </physiologicalReaction>
</comment>
<feature type="transmembrane region" description="Helical" evidence="14">
    <location>
        <begin position="499"/>
        <end position="516"/>
    </location>
</feature>
<keyword evidence="6 14" id="KW-0472">Membrane</keyword>
<comment type="catalytic activity">
    <reaction evidence="12">
        <text>D-fructose(out) = D-fructose(in)</text>
        <dbReference type="Rhea" id="RHEA:60372"/>
        <dbReference type="ChEBI" id="CHEBI:37721"/>
    </reaction>
    <physiologicalReaction direction="left-to-right" evidence="12">
        <dbReference type="Rhea" id="RHEA:60373"/>
    </physiologicalReaction>
</comment>
<dbReference type="SUPFAM" id="SSF103473">
    <property type="entry name" value="MFS general substrate transporter"/>
    <property type="match status" value="1"/>
</dbReference>
<comment type="catalytic activity">
    <reaction evidence="10">
        <text>D-mannose(out) = D-mannose(in)</text>
        <dbReference type="Rhea" id="RHEA:78391"/>
        <dbReference type="ChEBI" id="CHEBI:4208"/>
    </reaction>
    <physiologicalReaction direction="left-to-right" evidence="10">
        <dbReference type="Rhea" id="RHEA:78392"/>
    </physiologicalReaction>
</comment>
<feature type="transmembrane region" description="Helical" evidence="14">
    <location>
        <begin position="758"/>
        <end position="778"/>
    </location>
</feature>
<evidence type="ECO:0000259" key="15">
    <source>
        <dbReference type="PROSITE" id="PS50850"/>
    </source>
</evidence>
<dbReference type="PROSITE" id="PS50850">
    <property type="entry name" value="MFS"/>
    <property type="match status" value="1"/>
</dbReference>
<evidence type="ECO:0000256" key="13">
    <source>
        <dbReference type="ARBA" id="ARBA00044780"/>
    </source>
</evidence>
<dbReference type="InterPro" id="IPR050360">
    <property type="entry name" value="MFS_Sugar_Transporters"/>
</dbReference>
<feature type="transmembrane region" description="Helical" evidence="14">
    <location>
        <begin position="547"/>
        <end position="571"/>
    </location>
</feature>
<dbReference type="InterPro" id="IPR003663">
    <property type="entry name" value="Sugar/inositol_transpt"/>
</dbReference>
<comment type="catalytic activity">
    <reaction evidence="11">
        <text>D-glucosamine(out) = D-glucosamine(in)</text>
        <dbReference type="Rhea" id="RHEA:78423"/>
        <dbReference type="ChEBI" id="CHEBI:58723"/>
    </reaction>
    <physiologicalReaction direction="left-to-right" evidence="11">
        <dbReference type="Rhea" id="RHEA:78424"/>
    </physiologicalReaction>
</comment>
<dbReference type="Proteomes" id="UP000053237">
    <property type="component" value="Unassembled WGS sequence"/>
</dbReference>
<evidence type="ECO:0000256" key="3">
    <source>
        <dbReference type="ARBA" id="ARBA00011738"/>
    </source>
</evidence>
<organism evidence="16 17">
    <name type="scientific">Albugo candida</name>
    <dbReference type="NCBI Taxonomy" id="65357"/>
    <lineage>
        <taxon>Eukaryota</taxon>
        <taxon>Sar</taxon>
        <taxon>Stramenopiles</taxon>
        <taxon>Oomycota</taxon>
        <taxon>Peronosporomycetes</taxon>
        <taxon>Albuginales</taxon>
        <taxon>Albuginaceae</taxon>
        <taxon>Albugo</taxon>
    </lineage>
</organism>
<keyword evidence="17" id="KW-1185">Reference proteome</keyword>
<evidence type="ECO:0000256" key="1">
    <source>
        <dbReference type="ARBA" id="ARBA00004141"/>
    </source>
</evidence>
<evidence type="ECO:0000256" key="7">
    <source>
        <dbReference type="ARBA" id="ARBA00044637"/>
    </source>
</evidence>
<dbReference type="AlphaFoldDB" id="A0A024GJU3"/>
<name>A0A024GJU3_9STRA</name>